<keyword evidence="5 11" id="KW-0479">Metal-binding</keyword>
<proteinExistence type="inferred from homology"/>
<evidence type="ECO:0000256" key="7">
    <source>
        <dbReference type="ARBA" id="ARBA00022857"/>
    </source>
</evidence>
<comment type="function">
    <text evidence="11">Involved in the biosynthesis of isoprenoids. Catalyzes the 1,3-allylic rearrangement of the homoallylic substrate isopentenyl (IPP) to its allylic isomer, dimethylallyl diphosphate (DMAPP).</text>
</comment>
<evidence type="ECO:0000256" key="2">
    <source>
        <dbReference type="ARBA" id="ARBA00022490"/>
    </source>
</evidence>
<dbReference type="PANTHER" id="PTHR43665">
    <property type="entry name" value="ISOPENTENYL-DIPHOSPHATE DELTA-ISOMERASE"/>
    <property type="match status" value="1"/>
</dbReference>
<dbReference type="InterPro" id="IPR000262">
    <property type="entry name" value="FMN-dep_DH"/>
</dbReference>
<dbReference type="Gene3D" id="3.20.20.70">
    <property type="entry name" value="Aldolase class I"/>
    <property type="match status" value="1"/>
</dbReference>
<feature type="binding site" evidence="11">
    <location>
        <position position="159"/>
    </location>
    <ligand>
        <name>Mg(2+)</name>
        <dbReference type="ChEBI" id="CHEBI:18420"/>
    </ligand>
</feature>
<dbReference type="GO" id="GO:0016491">
    <property type="term" value="F:oxidoreductase activity"/>
    <property type="evidence" value="ECO:0007669"/>
    <property type="project" value="InterPro"/>
</dbReference>
<keyword evidence="4 11" id="KW-0288">FMN</keyword>
<dbReference type="GO" id="GO:0000287">
    <property type="term" value="F:magnesium ion binding"/>
    <property type="evidence" value="ECO:0007669"/>
    <property type="project" value="UniProtKB-UniRule"/>
</dbReference>
<evidence type="ECO:0000313" key="14">
    <source>
        <dbReference type="Proteomes" id="UP000257607"/>
    </source>
</evidence>
<evidence type="ECO:0000313" key="13">
    <source>
        <dbReference type="EMBL" id="AXN35827.1"/>
    </source>
</evidence>
<evidence type="ECO:0000256" key="5">
    <source>
        <dbReference type="ARBA" id="ARBA00022723"/>
    </source>
</evidence>
<dbReference type="HAMAP" id="MF_00354">
    <property type="entry name" value="Idi_2"/>
    <property type="match status" value="1"/>
</dbReference>
<evidence type="ECO:0000256" key="10">
    <source>
        <dbReference type="ARBA" id="ARBA00025810"/>
    </source>
</evidence>
<dbReference type="GO" id="GO:0070402">
    <property type="term" value="F:NADPH binding"/>
    <property type="evidence" value="ECO:0007669"/>
    <property type="project" value="UniProtKB-UniRule"/>
</dbReference>
<dbReference type="GO" id="GO:0005737">
    <property type="term" value="C:cytoplasm"/>
    <property type="evidence" value="ECO:0007669"/>
    <property type="project" value="UniProtKB-SubCell"/>
</dbReference>
<name>A0A385ADW2_LATCU</name>
<dbReference type="EMBL" id="CP031003">
    <property type="protein sequence ID" value="AXN35827.1"/>
    <property type="molecule type" value="Genomic_DNA"/>
</dbReference>
<keyword evidence="8 11" id="KW-0414">Isoprene biosynthesis</keyword>
<comment type="subunit">
    <text evidence="10 11">Homooctamer. Dimer of tetramers.</text>
</comment>
<sequence length="349" mass="38381">MVRPKQSIQSHRKDEHVFLAEKFRHGDAINDFDGIRFIHQSLPEIAVSDVDISTDFAGTNWASPFYINGMTGGSQQTKKINAQLAQVAQITNLPMATGSQSVAIKDPSLADTFSVIREFNPHGFVLANIGAGNDLNVSKQAVAMTQANALEIHVNTPQEIVMPEGDQDFYWLDEIANIVANVGVPVIVKEVGFGMSADTIAQLKQIGVQFIDVSGRGGTNFVTIENERRHDKAYDYLADWGQSTVESLFESRAFQNDVNILASGGIRNPLDIIKALRLGASAVGISGQFLHMVLKEGPTQMAENLLTWQAQIQEIMAMLGARDIQALQKAPIILSPELRHYLNERHITF</sequence>
<dbReference type="GO" id="GO:0008299">
    <property type="term" value="P:isoprenoid biosynthetic process"/>
    <property type="evidence" value="ECO:0007669"/>
    <property type="project" value="UniProtKB-UniRule"/>
</dbReference>
<dbReference type="Proteomes" id="UP000257607">
    <property type="component" value="Chromosome"/>
</dbReference>
<evidence type="ECO:0000259" key="12">
    <source>
        <dbReference type="Pfam" id="PF01070"/>
    </source>
</evidence>
<dbReference type="CDD" id="cd02811">
    <property type="entry name" value="IDI-2_FMN"/>
    <property type="match status" value="1"/>
</dbReference>
<dbReference type="GO" id="GO:0004452">
    <property type="term" value="F:isopentenyl-diphosphate delta-isomerase activity"/>
    <property type="evidence" value="ECO:0007669"/>
    <property type="project" value="UniProtKB-UniRule"/>
</dbReference>
<comment type="catalytic activity">
    <reaction evidence="11">
        <text>isopentenyl diphosphate = dimethylallyl diphosphate</text>
        <dbReference type="Rhea" id="RHEA:23284"/>
        <dbReference type="ChEBI" id="CHEBI:57623"/>
        <dbReference type="ChEBI" id="CHEBI:128769"/>
        <dbReference type="EC" id="5.3.3.2"/>
    </reaction>
</comment>
<evidence type="ECO:0000256" key="3">
    <source>
        <dbReference type="ARBA" id="ARBA00022630"/>
    </source>
</evidence>
<feature type="binding site" evidence="11">
    <location>
        <position position="158"/>
    </location>
    <ligand>
        <name>substrate</name>
    </ligand>
</feature>
<dbReference type="EC" id="5.3.3.2" evidence="11"/>
<feature type="binding site" evidence="11">
    <location>
        <position position="99"/>
    </location>
    <ligand>
        <name>FMN</name>
        <dbReference type="ChEBI" id="CHEBI:58210"/>
    </ligand>
</feature>
<keyword evidence="7 11" id="KW-0521">NADP</keyword>
<feature type="domain" description="FMN-dependent dehydrogenase" evidence="12">
    <location>
        <begin position="158"/>
        <end position="330"/>
    </location>
</feature>
<dbReference type="InterPro" id="IPR013785">
    <property type="entry name" value="Aldolase_TIM"/>
</dbReference>
<dbReference type="PANTHER" id="PTHR43665:SF1">
    <property type="entry name" value="ISOPENTENYL-DIPHOSPHATE DELTA-ISOMERASE"/>
    <property type="match status" value="1"/>
</dbReference>
<comment type="cofactor">
    <cofactor evidence="11">
        <name>NADPH</name>
        <dbReference type="ChEBI" id="CHEBI:57783"/>
    </cofactor>
</comment>
<evidence type="ECO:0000256" key="4">
    <source>
        <dbReference type="ARBA" id="ARBA00022643"/>
    </source>
</evidence>
<evidence type="ECO:0000256" key="9">
    <source>
        <dbReference type="ARBA" id="ARBA00023235"/>
    </source>
</evidence>
<comment type="subcellular location">
    <subcellularLocation>
        <location evidence="11">Cytoplasm</location>
    </subcellularLocation>
</comment>
<dbReference type="InterPro" id="IPR011179">
    <property type="entry name" value="IPdP_isomerase"/>
</dbReference>
<evidence type="ECO:0000256" key="11">
    <source>
        <dbReference type="HAMAP-Rule" id="MF_00354"/>
    </source>
</evidence>
<dbReference type="RefSeq" id="WP_076787186.1">
    <property type="nucleotide sequence ID" value="NZ_CABIVZ010000026.1"/>
</dbReference>
<feature type="binding site" evidence="11">
    <location>
        <position position="219"/>
    </location>
    <ligand>
        <name>FMN</name>
        <dbReference type="ChEBI" id="CHEBI:58210"/>
    </ligand>
</feature>
<dbReference type="Pfam" id="PF01070">
    <property type="entry name" value="FMN_dh"/>
    <property type="match status" value="1"/>
</dbReference>
<feature type="binding site" evidence="11">
    <location>
        <begin position="265"/>
        <end position="267"/>
    </location>
    <ligand>
        <name>FMN</name>
        <dbReference type="ChEBI" id="CHEBI:58210"/>
    </ligand>
</feature>
<dbReference type="PIRSF" id="PIRSF003314">
    <property type="entry name" value="IPP_isomerase"/>
    <property type="match status" value="1"/>
</dbReference>
<dbReference type="AlphaFoldDB" id="A0A385ADW2"/>
<feature type="binding site" evidence="11">
    <location>
        <position position="128"/>
    </location>
    <ligand>
        <name>FMN</name>
        <dbReference type="ChEBI" id="CHEBI:58210"/>
    </ligand>
</feature>
<reference evidence="13 14" key="1">
    <citation type="submission" date="2018-07" db="EMBL/GenBank/DDBJ databases">
        <title>Lactobacillus curvatus genome sequence.</title>
        <authorList>
            <person name="Prechtl R."/>
        </authorList>
    </citation>
    <scope>NUCLEOTIDE SEQUENCE [LARGE SCALE GENOMIC DNA]</scope>
    <source>
        <strain evidence="13 14">TMW 1.1928</strain>
    </source>
</reference>
<feature type="binding site" evidence="11">
    <location>
        <begin position="69"/>
        <end position="71"/>
    </location>
    <ligand>
        <name>FMN</name>
        <dbReference type="ChEBI" id="CHEBI:58210"/>
    </ligand>
</feature>
<protein>
    <recommendedName>
        <fullName evidence="11">Isopentenyl-diphosphate delta-isomerase</fullName>
        <shortName evidence="11">IPP isomerase</shortName>
        <ecNumber evidence="11">5.3.3.2</ecNumber>
    </recommendedName>
    <alternativeName>
        <fullName evidence="11">Isopentenyl diphosphate:dimethylallyl diphosphate isomerase</fullName>
    </alternativeName>
    <alternativeName>
        <fullName evidence="11">Isopentenyl pyrophosphate isomerase</fullName>
    </alternativeName>
    <alternativeName>
        <fullName evidence="11">Type 2 isopentenyl diphosphate isomerase</fullName>
        <shortName evidence="11">IDI-2</shortName>
    </alternativeName>
</protein>
<feature type="binding site" evidence="11">
    <location>
        <position position="189"/>
    </location>
    <ligand>
        <name>FMN</name>
        <dbReference type="ChEBI" id="CHEBI:58210"/>
    </ligand>
</feature>
<keyword evidence="9 11" id="KW-0413">Isomerase</keyword>
<feature type="binding site" evidence="11">
    <location>
        <position position="214"/>
    </location>
    <ligand>
        <name>FMN</name>
        <dbReference type="ChEBI" id="CHEBI:58210"/>
    </ligand>
</feature>
<evidence type="ECO:0000256" key="6">
    <source>
        <dbReference type="ARBA" id="ARBA00022842"/>
    </source>
</evidence>
<dbReference type="SUPFAM" id="SSF51395">
    <property type="entry name" value="FMN-linked oxidoreductases"/>
    <property type="match status" value="1"/>
</dbReference>
<keyword evidence="6 11" id="KW-0460">Magnesium</keyword>
<comment type="cofactor">
    <cofactor evidence="1 11">
        <name>FMN</name>
        <dbReference type="ChEBI" id="CHEBI:58210"/>
    </cofactor>
</comment>
<feature type="binding site" evidence="11">
    <location>
        <begin position="12"/>
        <end position="13"/>
    </location>
    <ligand>
        <name>substrate</name>
    </ligand>
</feature>
<evidence type="ECO:0000256" key="8">
    <source>
        <dbReference type="ARBA" id="ARBA00023229"/>
    </source>
</evidence>
<comment type="cofactor">
    <cofactor evidence="11">
        <name>Mg(2+)</name>
        <dbReference type="ChEBI" id="CHEBI:18420"/>
    </cofactor>
</comment>
<dbReference type="NCBIfam" id="TIGR02151">
    <property type="entry name" value="IPP_isom_2"/>
    <property type="match status" value="1"/>
</dbReference>
<feature type="binding site" evidence="11">
    <location>
        <begin position="286"/>
        <end position="287"/>
    </location>
    <ligand>
        <name>FMN</name>
        <dbReference type="ChEBI" id="CHEBI:58210"/>
    </ligand>
</feature>
<organism evidence="13 14">
    <name type="scientific">Latilactobacillus curvatus</name>
    <name type="common">Lactobacillus curvatus</name>
    <dbReference type="NCBI Taxonomy" id="28038"/>
    <lineage>
        <taxon>Bacteria</taxon>
        <taxon>Bacillati</taxon>
        <taxon>Bacillota</taxon>
        <taxon>Bacilli</taxon>
        <taxon>Lactobacillales</taxon>
        <taxon>Lactobacillaceae</taxon>
        <taxon>Latilactobacillus</taxon>
    </lineage>
</organism>
<keyword evidence="2 11" id="KW-0963">Cytoplasm</keyword>
<comment type="similarity">
    <text evidence="11">Belongs to the IPP isomerase type 2 family.</text>
</comment>
<comment type="caution">
    <text evidence="11">Lacks conserved residue(s) required for the propagation of feature annotation.</text>
</comment>
<gene>
    <name evidence="11" type="primary">fni</name>
    <name evidence="13" type="ORF">DT351_05405</name>
</gene>
<dbReference type="GO" id="GO:0010181">
    <property type="term" value="F:FMN binding"/>
    <property type="evidence" value="ECO:0007669"/>
    <property type="project" value="UniProtKB-UniRule"/>
</dbReference>
<keyword evidence="3 11" id="KW-0285">Flavoprotein</keyword>
<accession>A0A385ADW2</accession>
<evidence type="ECO:0000256" key="1">
    <source>
        <dbReference type="ARBA" id="ARBA00001917"/>
    </source>
</evidence>